<feature type="region of interest" description="Disordered" evidence="8">
    <location>
        <begin position="512"/>
        <end position="565"/>
    </location>
</feature>
<dbReference type="GO" id="GO:0005886">
    <property type="term" value="C:plasma membrane"/>
    <property type="evidence" value="ECO:0007669"/>
    <property type="project" value="TreeGrafter"/>
</dbReference>
<dbReference type="PROSITE" id="PS50929">
    <property type="entry name" value="ABC_TM1F"/>
    <property type="match status" value="1"/>
</dbReference>
<keyword evidence="7 9" id="KW-0472">Membrane</keyword>
<comment type="caution">
    <text evidence="10">The sequence shown here is derived from an EMBL/GenBank/DDBJ whole genome shotgun (WGS) entry which is preliminary data.</text>
</comment>
<keyword evidence="2" id="KW-0813">Transport</keyword>
<dbReference type="SMART" id="SM00382">
    <property type="entry name" value="AAA"/>
    <property type="match status" value="1"/>
</dbReference>
<dbReference type="GO" id="GO:0004672">
    <property type="term" value="F:protein kinase activity"/>
    <property type="evidence" value="ECO:0007669"/>
    <property type="project" value="InterPro"/>
</dbReference>
<dbReference type="GO" id="GO:0016887">
    <property type="term" value="F:ATP hydrolysis activity"/>
    <property type="evidence" value="ECO:0007669"/>
    <property type="project" value="InterPro"/>
</dbReference>
<keyword evidence="6 9" id="KW-1133">Transmembrane helix</keyword>
<dbReference type="Pfam" id="PF00005">
    <property type="entry name" value="ABC_tran"/>
    <property type="match status" value="1"/>
</dbReference>
<feature type="transmembrane region" description="Helical" evidence="9">
    <location>
        <begin position="764"/>
        <end position="787"/>
    </location>
</feature>
<dbReference type="InterPro" id="IPR011009">
    <property type="entry name" value="Kinase-like_dom_sf"/>
</dbReference>
<evidence type="ECO:0000256" key="8">
    <source>
        <dbReference type="SAM" id="MobiDB-lite"/>
    </source>
</evidence>
<evidence type="ECO:0000256" key="2">
    <source>
        <dbReference type="ARBA" id="ARBA00022448"/>
    </source>
</evidence>
<feature type="transmembrane region" description="Helical" evidence="9">
    <location>
        <begin position="584"/>
        <end position="602"/>
    </location>
</feature>
<dbReference type="InterPro" id="IPR000719">
    <property type="entry name" value="Prot_kinase_dom"/>
</dbReference>
<keyword evidence="3 9" id="KW-0812">Transmembrane</keyword>
<dbReference type="Gene3D" id="1.10.510.10">
    <property type="entry name" value="Transferase(Phosphotransferase) domain 1"/>
    <property type="match status" value="1"/>
</dbReference>
<feature type="compositionally biased region" description="Polar residues" evidence="8">
    <location>
        <begin position="549"/>
        <end position="564"/>
    </location>
</feature>
<dbReference type="InterPro" id="IPR050835">
    <property type="entry name" value="ABC_transporter_sub-D"/>
</dbReference>
<dbReference type="Gene3D" id="3.40.50.300">
    <property type="entry name" value="P-loop containing nucleotide triphosphate hydrolases"/>
    <property type="match status" value="1"/>
</dbReference>
<evidence type="ECO:0000313" key="11">
    <source>
        <dbReference type="Proteomes" id="UP000186817"/>
    </source>
</evidence>
<feature type="compositionally biased region" description="Low complexity" evidence="8">
    <location>
        <begin position="1327"/>
        <end position="1352"/>
    </location>
</feature>
<dbReference type="GO" id="GO:0140359">
    <property type="term" value="F:ABC-type transporter activity"/>
    <property type="evidence" value="ECO:0007669"/>
    <property type="project" value="InterPro"/>
</dbReference>
<evidence type="ECO:0000256" key="5">
    <source>
        <dbReference type="ARBA" id="ARBA00022840"/>
    </source>
</evidence>
<feature type="region of interest" description="Disordered" evidence="8">
    <location>
        <begin position="81"/>
        <end position="108"/>
    </location>
</feature>
<dbReference type="InterPro" id="IPR011527">
    <property type="entry name" value="ABC1_TM_dom"/>
</dbReference>
<keyword evidence="11" id="KW-1185">Reference proteome</keyword>
<keyword evidence="4" id="KW-0547">Nucleotide-binding</keyword>
<dbReference type="PROSITE" id="PS00211">
    <property type="entry name" value="ABC_TRANSPORTER_1"/>
    <property type="match status" value="1"/>
</dbReference>
<dbReference type="OrthoDB" id="422637at2759"/>
<dbReference type="InterPro" id="IPR003593">
    <property type="entry name" value="AAA+_ATPase"/>
</dbReference>
<feature type="transmembrane region" description="Helical" evidence="9">
    <location>
        <begin position="650"/>
        <end position="673"/>
    </location>
</feature>
<dbReference type="Proteomes" id="UP000186817">
    <property type="component" value="Unassembled WGS sequence"/>
</dbReference>
<protein>
    <submittedName>
        <fullName evidence="10">Uncharacterized protein</fullName>
    </submittedName>
</protein>
<keyword evidence="5" id="KW-0067">ATP-binding</keyword>
<dbReference type="EMBL" id="LSRX01000635">
    <property type="protein sequence ID" value="OLP92113.1"/>
    <property type="molecule type" value="Genomic_DNA"/>
</dbReference>
<accession>A0A1Q9DA77</accession>
<feature type="compositionally biased region" description="Polar residues" evidence="8">
    <location>
        <begin position="512"/>
        <end position="528"/>
    </location>
</feature>
<evidence type="ECO:0000256" key="9">
    <source>
        <dbReference type="SAM" id="Phobius"/>
    </source>
</evidence>
<proteinExistence type="inferred from homology"/>
<feature type="transmembrane region" description="Helical" evidence="9">
    <location>
        <begin position="892"/>
        <end position="910"/>
    </location>
</feature>
<gene>
    <name evidence="10" type="ORF">AK812_SmicGene26132</name>
</gene>
<dbReference type="InterPro" id="IPR017871">
    <property type="entry name" value="ABC_transporter-like_CS"/>
</dbReference>
<dbReference type="Gene3D" id="1.10.238.10">
    <property type="entry name" value="EF-hand"/>
    <property type="match status" value="2"/>
</dbReference>
<dbReference type="InterPro" id="IPR003439">
    <property type="entry name" value="ABC_transporter-like_ATP-bd"/>
</dbReference>
<dbReference type="Pfam" id="PF06472">
    <property type="entry name" value="ABC_membrane_2"/>
    <property type="match status" value="1"/>
</dbReference>
<dbReference type="GO" id="GO:0005524">
    <property type="term" value="F:ATP binding"/>
    <property type="evidence" value="ECO:0007669"/>
    <property type="project" value="UniProtKB-KW"/>
</dbReference>
<dbReference type="SUPFAM" id="SSF56112">
    <property type="entry name" value="Protein kinase-like (PK-like)"/>
    <property type="match status" value="1"/>
</dbReference>
<feature type="region of interest" description="Disordered" evidence="8">
    <location>
        <begin position="387"/>
        <end position="422"/>
    </location>
</feature>
<evidence type="ECO:0000256" key="1">
    <source>
        <dbReference type="ARBA" id="ARBA00008575"/>
    </source>
</evidence>
<dbReference type="PANTHER" id="PTHR11384">
    <property type="entry name" value="ATP-BINDING CASSETTE, SUB-FAMILY D MEMBER"/>
    <property type="match status" value="1"/>
</dbReference>
<evidence type="ECO:0000256" key="4">
    <source>
        <dbReference type="ARBA" id="ARBA00022741"/>
    </source>
</evidence>
<dbReference type="InterPro" id="IPR027417">
    <property type="entry name" value="P-loop_NTPase"/>
</dbReference>
<sequence length="1778" mass="195395">MFLVRQRVVVVRKLFPRPSRKGPSCRAMDWDLHEDAIGLDRFKPWDRLKAKPRQPSSEDSSVEAVPLGALAVDELDLRQKKAPRHVPAGRPSERVHEVQGGASPPSDRTLRSLVREACVSLRRPVSEADKLVARLHREWLETPKQLLTLGSEGWARLALPVGLESELQKRLGLSQGAWIERFPGDKDASKSKQTPTAIKERPGSDLLLALRRHCGNAWASHLLSALGLQHRETVDANCLQSALRVLGVPSFSTAQVASAVRRAAKGAEARGPPSADAVVAAIHGPLRGPRAQEVSNIFFDLGGDIRGTLAVQALRRCLAARELPAVKAGHVSADEAFREFLRRWGSKKDVDQESFSSAHVVLSALYRGDEAGFGRLLRRIWRLPQAPEQEVEPAKPSRPLPARQLQVPEDPLPRHQPSSRRSIDRMAAITESIRCSEVSTSLCAAGSSPLRRAKASDNADPIGNSGMVAVRGRNILLGFVLVLGANAFKLQAHGSPGASSAGKATNISLLSQPQSNRTESPANASISSGGEEAKRRQIVAEGRTEPGNKGQQPTNGTQNATSKEGGSFGFDVSKMSVSEFWEPYMWVVAAIVAVFAVSFELCHRRLADVDLTATPDCGAEHHEHQMLHLFNGILPLVRPFYFGHERRTAWTYLAAISVLGVIDLILGLVIMVWSKEFWDTIEKKNISRFFPLILDLCLLAFSKIILSTYGQYIGLMLSIRWRRSMTQWLLTQWLKDKCFYAMQLDGKGDVPDNPDQRIQEDARLFVEQTMSLGTGFVTAATHLLSRLPMLLLLSPSYAFGWFYCPGWLLYVTLIYSGVGAVVAHFVGQKLILINFGLQKYEAGFRYDIVQIRDNAESIALYGSEPCEEERLQAKFAWIERVWWMMMCYTKRLGFFVSFYYQTSSIFPYLVLAPNYFRGQITLGTMFMLFDVLWAVKAGFDWFLGSYSELTGYRATVDRLSNFTQAMERRENAKCKVKRLPAGDKDAAVVSGLNVQLPAKVDQRQLWKDANLEVKPGQFVLLSAPEGTGKSCFFRAMAGIWPHASGEVYLPAKTLFLPQKSYIPQGTLKQAVAYPSGATEFTDAEVQAVLEAVRLTTLEGRQLHDEANWAMLLSGGEQQRLAIARVLLRKPEALFLDEATSALGAEGALEVFQLLRQPKSLPAGAVVVTVSHDVELLKPIHDAHYTYDTVPVPCWTGFVVHYGPEGLEPCSCFARGSKWRSKGSVPSEPRSCDKDSARSGSGQAKKTLSSCSAAWTSMATGRLTWMTGCVFFGDHSAQLELVWCARMEPPLAHQFSLPETGVLTASEGKEETTKGFKLVVEAKKFDDGSGSDSESSSGASAKSGSSLLSRRSQSSMYKSGLSISAKDKVGDTRSYRELLESKGYKIRGVIGRGQNSGFLVHSAIREDQEYAVKVSIETGQEGTNGDAIRKEFQILKRLQHERIVKAYALEDELDEGVKGVAMILELCHGSTLNRWLPWHDKSTTALDVACRRQCLTQIASAIAYLHSVGIAHRDLHSKNVVMHVSQINGRYESESVQVKVIDLGCARAIDSEEAMEADINVNILPVGATRPCDVFALGLLGASLVAGKEVSSWTVVPTGSPSEESARKLRLPPSGRKVVYRIPKESEHVSDFQRLLNLCASRGPPGSDVFHGSASPAFASLSDREGLVDLRALRARFNASKHPDVQAGLRSQKEVTMELMSELGSHGGPRISLGDFARHYETISAGIQDDQYFGHIVRGVWGLPQSAANDMAANAHRCYEGHIITTEGGLCGPYAPGVC</sequence>
<dbReference type="PROSITE" id="PS50893">
    <property type="entry name" value="ABC_TRANSPORTER_2"/>
    <property type="match status" value="1"/>
</dbReference>
<evidence type="ECO:0000313" key="10">
    <source>
        <dbReference type="EMBL" id="OLP92113.1"/>
    </source>
</evidence>
<reference evidence="10 11" key="1">
    <citation type="submission" date="2016-02" db="EMBL/GenBank/DDBJ databases">
        <title>Genome analysis of coral dinoflagellate symbionts highlights evolutionary adaptations to a symbiotic lifestyle.</title>
        <authorList>
            <person name="Aranda M."/>
            <person name="Li Y."/>
            <person name="Liew Y.J."/>
            <person name="Baumgarten S."/>
            <person name="Simakov O."/>
            <person name="Wilson M."/>
            <person name="Piel J."/>
            <person name="Ashoor H."/>
            <person name="Bougouffa S."/>
            <person name="Bajic V.B."/>
            <person name="Ryu T."/>
            <person name="Ravasi T."/>
            <person name="Bayer T."/>
            <person name="Micklem G."/>
            <person name="Kim H."/>
            <person name="Bhak J."/>
            <person name="Lajeunesse T.C."/>
            <person name="Voolstra C.R."/>
        </authorList>
    </citation>
    <scope>NUCLEOTIDE SEQUENCE [LARGE SCALE GENOMIC DNA]</scope>
    <source>
        <strain evidence="10 11">CCMP2467</strain>
    </source>
</reference>
<dbReference type="InterPro" id="IPR036640">
    <property type="entry name" value="ABC1_TM_sf"/>
</dbReference>
<dbReference type="Pfam" id="PF00069">
    <property type="entry name" value="Pkinase"/>
    <property type="match status" value="1"/>
</dbReference>
<dbReference type="CDD" id="cd00180">
    <property type="entry name" value="PKc"/>
    <property type="match status" value="1"/>
</dbReference>
<feature type="region of interest" description="Disordered" evidence="8">
    <location>
        <begin position="1219"/>
        <end position="1243"/>
    </location>
</feature>
<evidence type="ECO:0000256" key="3">
    <source>
        <dbReference type="ARBA" id="ARBA00022692"/>
    </source>
</evidence>
<dbReference type="SUPFAM" id="SSF90123">
    <property type="entry name" value="ABC transporter transmembrane region"/>
    <property type="match status" value="1"/>
</dbReference>
<dbReference type="SUPFAM" id="SSF52540">
    <property type="entry name" value="P-loop containing nucleoside triphosphate hydrolases"/>
    <property type="match status" value="1"/>
</dbReference>
<feature type="region of interest" description="Disordered" evidence="8">
    <location>
        <begin position="1325"/>
        <end position="1352"/>
    </location>
</feature>
<dbReference type="PANTHER" id="PTHR11384:SF59">
    <property type="entry name" value="LYSOSOMAL COBALAMIN TRANSPORTER ABCD4"/>
    <property type="match status" value="1"/>
</dbReference>
<comment type="similarity">
    <text evidence="1">Belongs to the ABC transporter superfamily. ABCD family. Peroxisomal fatty acyl CoA transporter (TC 3.A.1.203) subfamily.</text>
</comment>
<dbReference type="Gene3D" id="1.20.1560.10">
    <property type="entry name" value="ABC transporter type 1, transmembrane domain"/>
    <property type="match status" value="1"/>
</dbReference>
<feature type="transmembrane region" description="Helical" evidence="9">
    <location>
        <begin position="693"/>
        <end position="715"/>
    </location>
</feature>
<evidence type="ECO:0000256" key="7">
    <source>
        <dbReference type="ARBA" id="ARBA00023136"/>
    </source>
</evidence>
<evidence type="ECO:0000256" key="6">
    <source>
        <dbReference type="ARBA" id="ARBA00022989"/>
    </source>
</evidence>
<name>A0A1Q9DA77_SYMMI</name>
<organism evidence="10 11">
    <name type="scientific">Symbiodinium microadriaticum</name>
    <name type="common">Dinoflagellate</name>
    <name type="synonym">Zooxanthella microadriatica</name>
    <dbReference type="NCBI Taxonomy" id="2951"/>
    <lineage>
        <taxon>Eukaryota</taxon>
        <taxon>Sar</taxon>
        <taxon>Alveolata</taxon>
        <taxon>Dinophyceae</taxon>
        <taxon>Suessiales</taxon>
        <taxon>Symbiodiniaceae</taxon>
        <taxon>Symbiodinium</taxon>
    </lineage>
</organism>
<feature type="transmembrane region" description="Helical" evidence="9">
    <location>
        <begin position="807"/>
        <end position="827"/>
    </location>
</feature>
<dbReference type="PROSITE" id="PS50011">
    <property type="entry name" value="PROTEIN_KINASE_DOM"/>
    <property type="match status" value="1"/>
</dbReference>